<dbReference type="InterPro" id="IPR013610">
    <property type="entry name" value="ArdC_N"/>
</dbReference>
<feature type="domain" description="Polyvalent protein metallopeptidase" evidence="2">
    <location>
        <begin position="156"/>
        <end position="282"/>
    </location>
</feature>
<dbReference type="AlphaFoldDB" id="A0A328BPE5"/>
<evidence type="ECO:0000313" key="4">
    <source>
        <dbReference type="Proteomes" id="UP000249524"/>
    </source>
</evidence>
<comment type="caution">
    <text evidence="3">The sequence shown here is derived from an EMBL/GenBank/DDBJ whole genome shotgun (WGS) entry which is preliminary data.</text>
</comment>
<dbReference type="InterPro" id="IPR017113">
    <property type="entry name" value="Antirestriction_ArdC"/>
</dbReference>
<protein>
    <recommendedName>
        <fullName evidence="5">Antirestriction protein</fullName>
    </recommendedName>
</protein>
<dbReference type="Pfam" id="PF18818">
    <property type="entry name" value="MPTase-PolyVal"/>
    <property type="match status" value="1"/>
</dbReference>
<evidence type="ECO:0000259" key="2">
    <source>
        <dbReference type="Pfam" id="PF18818"/>
    </source>
</evidence>
<evidence type="ECO:0000259" key="1">
    <source>
        <dbReference type="Pfam" id="PF08401"/>
    </source>
</evidence>
<dbReference type="OrthoDB" id="9792687at2"/>
<gene>
    <name evidence="3" type="ORF">DJ019_07805</name>
</gene>
<proteinExistence type="predicted"/>
<sequence length="303" mass="33487">MPRDCTRPDLYARVTQAIVADLEAGVRPWTKPWTSPAAGGQVCRPLRACGQPYSGVNVLLLWSEALARGFSAATWMTFRQALALGGQVRRGEHGATVVYANRIRRTERRSDGGEVERSVPFLKAYTVFNVEQIDGLPPEYRPKPAAPVAPERRIAHAHRFFEATGACIRYGGDEAYYAPGRDHIQMPADSSFPDIVDFYATLGHECVHWTRHPTRLARDFGRKRWGDAGYACEELVAELGAAFLCADLGLDLRPRRDHADYIADWLAVLKNDKRLIFSAAAHAQKACDFLHGLQPAAGADEGG</sequence>
<dbReference type="Pfam" id="PF08401">
    <property type="entry name" value="ArdcN"/>
    <property type="match status" value="1"/>
</dbReference>
<keyword evidence="4" id="KW-1185">Reference proteome</keyword>
<evidence type="ECO:0008006" key="5">
    <source>
        <dbReference type="Google" id="ProtNLM"/>
    </source>
</evidence>
<dbReference type="InterPro" id="IPR041459">
    <property type="entry name" value="MPTase-PolyVal"/>
</dbReference>
<dbReference type="EMBL" id="QFYS01000002">
    <property type="protein sequence ID" value="RAK67794.1"/>
    <property type="molecule type" value="Genomic_DNA"/>
</dbReference>
<organism evidence="3 4">
    <name type="scientific">Phenylobacterium kunshanense</name>
    <dbReference type="NCBI Taxonomy" id="1445034"/>
    <lineage>
        <taxon>Bacteria</taxon>
        <taxon>Pseudomonadati</taxon>
        <taxon>Pseudomonadota</taxon>
        <taxon>Alphaproteobacteria</taxon>
        <taxon>Caulobacterales</taxon>
        <taxon>Caulobacteraceae</taxon>
        <taxon>Phenylobacterium</taxon>
    </lineage>
</organism>
<accession>A0A328BPE5</accession>
<reference evidence="3 4" key="1">
    <citation type="submission" date="2018-05" db="EMBL/GenBank/DDBJ databases">
        <authorList>
            <person name="Lanie J.A."/>
            <person name="Ng W.-L."/>
            <person name="Kazmierczak K.M."/>
            <person name="Andrzejewski T.M."/>
            <person name="Davidsen T.M."/>
            <person name="Wayne K.J."/>
            <person name="Tettelin H."/>
            <person name="Glass J.I."/>
            <person name="Rusch D."/>
            <person name="Podicherti R."/>
            <person name="Tsui H.-C.T."/>
            <person name="Winkler M.E."/>
        </authorList>
    </citation>
    <scope>NUCLEOTIDE SEQUENCE [LARGE SCALE GENOMIC DNA]</scope>
    <source>
        <strain evidence="3 4">BUT-10</strain>
    </source>
</reference>
<feature type="domain" description="N-terminal" evidence="1">
    <location>
        <begin position="9"/>
        <end position="128"/>
    </location>
</feature>
<dbReference type="RefSeq" id="WP_111275403.1">
    <property type="nucleotide sequence ID" value="NZ_QFYS01000002.1"/>
</dbReference>
<dbReference type="PIRSF" id="PIRSF037112">
    <property type="entry name" value="Antirestriction_ArdC"/>
    <property type="match status" value="1"/>
</dbReference>
<evidence type="ECO:0000313" key="3">
    <source>
        <dbReference type="EMBL" id="RAK67794.1"/>
    </source>
</evidence>
<dbReference type="GO" id="GO:0003697">
    <property type="term" value="F:single-stranded DNA binding"/>
    <property type="evidence" value="ECO:0007669"/>
    <property type="project" value="InterPro"/>
</dbReference>
<dbReference type="Proteomes" id="UP000249524">
    <property type="component" value="Unassembled WGS sequence"/>
</dbReference>
<name>A0A328BPE5_9CAUL</name>